<name>A0A0N5CI82_STREA</name>
<dbReference type="WBParaSite" id="SPAL_0001754000.1">
    <property type="protein sequence ID" value="SPAL_0001754000.1"/>
    <property type="gene ID" value="SPAL_0001754000"/>
</dbReference>
<sequence>MCFICQIFVIYTHDHEHLLNEDNQSQRSNRSPSREDLDFLSDVADVDTAAVLSRYSNPLRSMECTVEAVLLLMEMEEEVGNMER</sequence>
<reference evidence="2" key="1">
    <citation type="submission" date="2017-02" db="UniProtKB">
        <authorList>
            <consortium name="WormBaseParasite"/>
        </authorList>
    </citation>
    <scope>IDENTIFICATION</scope>
</reference>
<evidence type="ECO:0000313" key="2">
    <source>
        <dbReference type="WBParaSite" id="SPAL_0001754000.1"/>
    </source>
</evidence>
<protein>
    <submittedName>
        <fullName evidence="2">Uncharacterized protein</fullName>
    </submittedName>
</protein>
<proteinExistence type="predicted"/>
<dbReference type="Proteomes" id="UP000046392">
    <property type="component" value="Unplaced"/>
</dbReference>
<keyword evidence="1" id="KW-1185">Reference proteome</keyword>
<organism evidence="1 2">
    <name type="scientific">Strongyloides papillosus</name>
    <name type="common">Intestinal threadworm</name>
    <dbReference type="NCBI Taxonomy" id="174720"/>
    <lineage>
        <taxon>Eukaryota</taxon>
        <taxon>Metazoa</taxon>
        <taxon>Ecdysozoa</taxon>
        <taxon>Nematoda</taxon>
        <taxon>Chromadorea</taxon>
        <taxon>Rhabditida</taxon>
        <taxon>Tylenchina</taxon>
        <taxon>Panagrolaimomorpha</taxon>
        <taxon>Strongyloidoidea</taxon>
        <taxon>Strongyloididae</taxon>
        <taxon>Strongyloides</taxon>
    </lineage>
</organism>
<evidence type="ECO:0000313" key="1">
    <source>
        <dbReference type="Proteomes" id="UP000046392"/>
    </source>
</evidence>
<accession>A0A0N5CI82</accession>
<dbReference type="AlphaFoldDB" id="A0A0N5CI82"/>